<evidence type="ECO:0000256" key="2">
    <source>
        <dbReference type="ARBA" id="ARBA00022448"/>
    </source>
</evidence>
<comment type="subcellular location">
    <subcellularLocation>
        <location evidence="1">Membrane</location>
        <topology evidence="1">Multi-pass membrane protein</topology>
    </subcellularLocation>
</comment>
<feature type="transmembrane region" description="Helical" evidence="7">
    <location>
        <begin position="355"/>
        <end position="374"/>
    </location>
</feature>
<evidence type="ECO:0000256" key="7">
    <source>
        <dbReference type="SAM" id="Phobius"/>
    </source>
</evidence>
<dbReference type="Pfam" id="PF00999">
    <property type="entry name" value="Na_H_Exchanger"/>
    <property type="match status" value="1"/>
</dbReference>
<feature type="transmembrane region" description="Helical" evidence="7">
    <location>
        <begin position="199"/>
        <end position="220"/>
    </location>
</feature>
<evidence type="ECO:0000256" key="3">
    <source>
        <dbReference type="ARBA" id="ARBA00022692"/>
    </source>
</evidence>
<evidence type="ECO:0000256" key="5">
    <source>
        <dbReference type="ARBA" id="ARBA00023065"/>
    </source>
</evidence>
<feature type="transmembrane region" description="Helical" evidence="7">
    <location>
        <begin position="18"/>
        <end position="38"/>
    </location>
</feature>
<evidence type="ECO:0000259" key="8">
    <source>
        <dbReference type="Pfam" id="PF00999"/>
    </source>
</evidence>
<protein>
    <submittedName>
        <fullName evidence="9">Transporter</fullName>
    </submittedName>
</protein>
<feature type="domain" description="Cation/H+ exchanger transmembrane" evidence="8">
    <location>
        <begin position="83"/>
        <end position="462"/>
    </location>
</feature>
<dbReference type="PANTHER" id="PTHR32468">
    <property type="entry name" value="CATION/H + ANTIPORTER"/>
    <property type="match status" value="1"/>
</dbReference>
<dbReference type="EMBL" id="CP023699">
    <property type="protein sequence ID" value="QEU90756.1"/>
    <property type="molecule type" value="Genomic_DNA"/>
</dbReference>
<dbReference type="AlphaFoldDB" id="A0A5J6GBW6"/>
<dbReference type="GO" id="GO:0016020">
    <property type="term" value="C:membrane"/>
    <property type="evidence" value="ECO:0007669"/>
    <property type="project" value="UniProtKB-SubCell"/>
</dbReference>
<dbReference type="KEGG" id="ska:CP970_07335"/>
<dbReference type="Gene3D" id="1.20.1530.20">
    <property type="match status" value="1"/>
</dbReference>
<feature type="transmembrane region" description="Helical" evidence="7">
    <location>
        <begin position="68"/>
        <end position="89"/>
    </location>
</feature>
<dbReference type="InterPro" id="IPR038770">
    <property type="entry name" value="Na+/solute_symporter_sf"/>
</dbReference>
<evidence type="ECO:0000256" key="4">
    <source>
        <dbReference type="ARBA" id="ARBA00022989"/>
    </source>
</evidence>
<dbReference type="InterPro" id="IPR006153">
    <property type="entry name" value="Cation/H_exchanger_TM"/>
</dbReference>
<name>A0A5J6GBW6_STRKN</name>
<feature type="transmembrane region" description="Helical" evidence="7">
    <location>
        <begin position="438"/>
        <end position="462"/>
    </location>
</feature>
<evidence type="ECO:0000313" key="10">
    <source>
        <dbReference type="Proteomes" id="UP000325529"/>
    </source>
</evidence>
<dbReference type="GO" id="GO:1902600">
    <property type="term" value="P:proton transmembrane transport"/>
    <property type="evidence" value="ECO:0007669"/>
    <property type="project" value="InterPro"/>
</dbReference>
<keyword evidence="5" id="KW-0406">Ion transport</keyword>
<gene>
    <name evidence="9" type="ORF">CP970_07335</name>
</gene>
<dbReference type="Proteomes" id="UP000325529">
    <property type="component" value="Chromosome"/>
</dbReference>
<dbReference type="RefSeq" id="WP_055544277.1">
    <property type="nucleotide sequence ID" value="NZ_CP023699.1"/>
</dbReference>
<dbReference type="InterPro" id="IPR050794">
    <property type="entry name" value="CPA2_transporter"/>
</dbReference>
<feature type="transmembrane region" description="Helical" evidence="7">
    <location>
        <begin position="101"/>
        <end position="122"/>
    </location>
</feature>
<dbReference type="OrthoDB" id="9793589at2"/>
<feature type="transmembrane region" description="Helical" evidence="7">
    <location>
        <begin position="232"/>
        <end position="255"/>
    </location>
</feature>
<feature type="transmembrane region" description="Helical" evidence="7">
    <location>
        <begin position="164"/>
        <end position="187"/>
    </location>
</feature>
<accession>A0A5J6GBW6</accession>
<proteinExistence type="predicted"/>
<keyword evidence="4 7" id="KW-1133">Transmembrane helix</keyword>
<keyword evidence="6 7" id="KW-0472">Membrane</keyword>
<organism evidence="9 10">
    <name type="scientific">Streptomyces kanamyceticus</name>
    <dbReference type="NCBI Taxonomy" id="1967"/>
    <lineage>
        <taxon>Bacteria</taxon>
        <taxon>Bacillati</taxon>
        <taxon>Actinomycetota</taxon>
        <taxon>Actinomycetes</taxon>
        <taxon>Kitasatosporales</taxon>
        <taxon>Streptomycetaceae</taxon>
        <taxon>Streptomyces</taxon>
    </lineage>
</organism>
<feature type="transmembrane region" description="Helical" evidence="7">
    <location>
        <begin position="134"/>
        <end position="152"/>
    </location>
</feature>
<evidence type="ECO:0000313" key="9">
    <source>
        <dbReference type="EMBL" id="QEU90756.1"/>
    </source>
</evidence>
<feature type="transmembrane region" description="Helical" evidence="7">
    <location>
        <begin position="267"/>
        <end position="285"/>
    </location>
</feature>
<dbReference type="GO" id="GO:0015297">
    <property type="term" value="F:antiporter activity"/>
    <property type="evidence" value="ECO:0007669"/>
    <property type="project" value="InterPro"/>
</dbReference>
<feature type="transmembrane region" description="Helical" evidence="7">
    <location>
        <begin position="297"/>
        <end position="315"/>
    </location>
</feature>
<feature type="transmembrane region" description="Helical" evidence="7">
    <location>
        <begin position="380"/>
        <end position="405"/>
    </location>
</feature>
<keyword evidence="2" id="KW-0813">Transport</keyword>
<keyword evidence="10" id="KW-1185">Reference proteome</keyword>
<reference evidence="9 10" key="1">
    <citation type="submission" date="2017-09" db="EMBL/GenBank/DDBJ databases">
        <authorList>
            <person name="Lee N."/>
            <person name="Cho B.-K."/>
        </authorList>
    </citation>
    <scope>NUCLEOTIDE SEQUENCE [LARGE SCALE GENOMIC DNA]</scope>
    <source>
        <strain evidence="9 10">ATCC 12853</strain>
    </source>
</reference>
<sequence>MADHKGCRTRTEGASGRGLALICALAVLPLAAAALLLWQGVGSGPASGTGGGVREGGSGGSGDGTTGWRLLLALAVIIAAARAVGALFSRFLGQPGVVGEMVAGIVLGPSVLGLLAPGLYRALFPGALLPHIEAVSQLGLALFMFLVGLEFGAARRDGQGRTGLAVGVVGVALPCALGIGLGCAMYRTLAPHGVEFVPFALFIGVAMSVTAFPVLARLLMERGLLQSRAGSLAVLGAAVADLVCWLLLALVVTLLRSSSPLGVVRTLALTALFLAGMLLLVRPLLRKALVRPERWLPDGGLLALVLIGVLLSAVATERIGVHLIFGAFLFGAVCPAGVPALDAVRDRMREFTTSVLLPPFFAYVGLKTDLGLLADDAGLWLWAGATLVVAVAGKVVGCAAAAALMGVERADALRVGTLMNCRGLTELVILTIGRELGVLTPSLFTVLVLVALAATVMTAPLLDVLDRRTADAALLSIHQ</sequence>
<feature type="transmembrane region" description="Helical" evidence="7">
    <location>
        <begin position="321"/>
        <end position="343"/>
    </location>
</feature>
<dbReference type="PANTHER" id="PTHR32468:SF0">
    <property type="entry name" value="K(+)_H(+) ANTIPORTER 1"/>
    <property type="match status" value="1"/>
</dbReference>
<evidence type="ECO:0000256" key="1">
    <source>
        <dbReference type="ARBA" id="ARBA00004141"/>
    </source>
</evidence>
<evidence type="ECO:0000256" key="6">
    <source>
        <dbReference type="ARBA" id="ARBA00023136"/>
    </source>
</evidence>
<keyword evidence="3 7" id="KW-0812">Transmembrane</keyword>